<evidence type="ECO:0000313" key="1">
    <source>
        <dbReference type="EMBL" id="JAD29414.1"/>
    </source>
</evidence>
<name>A0A0A8YRA3_ARUDO</name>
<reference evidence="1" key="1">
    <citation type="submission" date="2014-09" db="EMBL/GenBank/DDBJ databases">
        <authorList>
            <person name="Magalhaes I.L.F."/>
            <person name="Oliveira U."/>
            <person name="Santos F.R."/>
            <person name="Vidigal T.H.D.A."/>
            <person name="Brescovit A.D."/>
            <person name="Santos A.J."/>
        </authorList>
    </citation>
    <scope>NUCLEOTIDE SEQUENCE</scope>
    <source>
        <tissue evidence="1">Shoot tissue taken approximately 20 cm above the soil surface</tissue>
    </source>
</reference>
<dbReference type="EMBL" id="GBRH01268481">
    <property type="protein sequence ID" value="JAD29414.1"/>
    <property type="molecule type" value="Transcribed_RNA"/>
</dbReference>
<accession>A0A0A8YRA3</accession>
<organism evidence="1">
    <name type="scientific">Arundo donax</name>
    <name type="common">Giant reed</name>
    <name type="synonym">Donax arundinaceus</name>
    <dbReference type="NCBI Taxonomy" id="35708"/>
    <lineage>
        <taxon>Eukaryota</taxon>
        <taxon>Viridiplantae</taxon>
        <taxon>Streptophyta</taxon>
        <taxon>Embryophyta</taxon>
        <taxon>Tracheophyta</taxon>
        <taxon>Spermatophyta</taxon>
        <taxon>Magnoliopsida</taxon>
        <taxon>Liliopsida</taxon>
        <taxon>Poales</taxon>
        <taxon>Poaceae</taxon>
        <taxon>PACMAD clade</taxon>
        <taxon>Arundinoideae</taxon>
        <taxon>Arundineae</taxon>
        <taxon>Arundo</taxon>
    </lineage>
</organism>
<protein>
    <submittedName>
        <fullName evidence="1">Uncharacterized protein</fullName>
    </submittedName>
</protein>
<sequence>MAPEMWLLYM</sequence>
<reference evidence="1" key="2">
    <citation type="journal article" date="2015" name="Data Brief">
        <title>Shoot transcriptome of the giant reed, Arundo donax.</title>
        <authorList>
            <person name="Barrero R.A."/>
            <person name="Guerrero F.D."/>
            <person name="Moolhuijzen P."/>
            <person name="Goolsby J.A."/>
            <person name="Tidwell J."/>
            <person name="Bellgard S.E."/>
            <person name="Bellgard M.I."/>
        </authorList>
    </citation>
    <scope>NUCLEOTIDE SEQUENCE</scope>
    <source>
        <tissue evidence="1">Shoot tissue taken approximately 20 cm above the soil surface</tissue>
    </source>
</reference>
<proteinExistence type="predicted"/>